<feature type="transmembrane region" description="Helical" evidence="2">
    <location>
        <begin position="231"/>
        <end position="259"/>
    </location>
</feature>
<protein>
    <recommendedName>
        <fullName evidence="5">Sensor domain-containing protein</fullName>
    </recommendedName>
</protein>
<keyword evidence="2" id="KW-0472">Membrane</keyword>
<feature type="compositionally biased region" description="Low complexity" evidence="1">
    <location>
        <begin position="27"/>
        <end position="36"/>
    </location>
</feature>
<name>A0AAF0YE98_9TREE</name>
<feature type="transmembrane region" description="Helical" evidence="2">
    <location>
        <begin position="327"/>
        <end position="347"/>
    </location>
</feature>
<evidence type="ECO:0000256" key="1">
    <source>
        <dbReference type="SAM" id="MobiDB-lite"/>
    </source>
</evidence>
<feature type="compositionally biased region" description="Low complexity" evidence="1">
    <location>
        <begin position="45"/>
        <end position="57"/>
    </location>
</feature>
<feature type="region of interest" description="Disordered" evidence="1">
    <location>
        <begin position="1"/>
        <end position="90"/>
    </location>
</feature>
<evidence type="ECO:0000313" key="4">
    <source>
        <dbReference type="Proteomes" id="UP000827549"/>
    </source>
</evidence>
<dbReference type="RefSeq" id="XP_062630813.1">
    <property type="nucleotide sequence ID" value="XM_062774829.1"/>
</dbReference>
<keyword evidence="4" id="KW-1185">Reference proteome</keyword>
<dbReference type="Proteomes" id="UP000827549">
    <property type="component" value="Chromosome 6"/>
</dbReference>
<dbReference type="AlphaFoldDB" id="A0AAF0YE98"/>
<feature type="transmembrane region" description="Helical" evidence="2">
    <location>
        <begin position="305"/>
        <end position="321"/>
    </location>
</feature>
<reference evidence="3" key="1">
    <citation type="submission" date="2023-10" db="EMBL/GenBank/DDBJ databases">
        <authorList>
            <person name="Noh H."/>
        </authorList>
    </citation>
    <scope>NUCLEOTIDE SEQUENCE</scope>
    <source>
        <strain evidence="3">DUCC4014</strain>
    </source>
</reference>
<keyword evidence="2" id="KW-1133">Transmembrane helix</keyword>
<evidence type="ECO:0000256" key="2">
    <source>
        <dbReference type="SAM" id="Phobius"/>
    </source>
</evidence>
<accession>A0AAF0YE98</accession>
<evidence type="ECO:0008006" key="5">
    <source>
        <dbReference type="Google" id="ProtNLM"/>
    </source>
</evidence>
<proteinExistence type="predicted"/>
<feature type="compositionally biased region" description="Pro residues" evidence="1">
    <location>
        <begin position="81"/>
        <end position="90"/>
    </location>
</feature>
<keyword evidence="2" id="KW-0812">Transmembrane</keyword>
<organism evidence="3 4">
    <name type="scientific">Vanrija pseudolonga</name>
    <dbReference type="NCBI Taxonomy" id="143232"/>
    <lineage>
        <taxon>Eukaryota</taxon>
        <taxon>Fungi</taxon>
        <taxon>Dikarya</taxon>
        <taxon>Basidiomycota</taxon>
        <taxon>Agaricomycotina</taxon>
        <taxon>Tremellomycetes</taxon>
        <taxon>Trichosporonales</taxon>
        <taxon>Trichosporonaceae</taxon>
        <taxon>Vanrija</taxon>
    </lineage>
</organism>
<gene>
    <name evidence="3" type="ORF">LOC62_06G008299</name>
</gene>
<evidence type="ECO:0000313" key="3">
    <source>
        <dbReference type="EMBL" id="WOO84787.1"/>
    </source>
</evidence>
<sequence>MGTDASAPEDVVAPDITSGGAQPPPTAHITPPATTTRSHSLPHIHSCCPASSTSTSTSPPPHPAPNSLNLHLTMNAASPSSPSPLTPHHPSPAAPVYVLASDGSLFLVDPSKAPENEAPPAYAPFGDRPRAATVSGAVRPAISPRRSVRSGSDLFVDETTPLIPRAAQPPYSPPSAWGAVLYGDDEVMLGAPRASAWRRYWRPVGQSAAWKALFHTLVINFPWALALWPPLLVGTLVGTALLITLPIGAVFWWLTLVLARWAARVELRMQAYFHGVGRVPRRPIFHRDGDDAGFLKLSWAMLSDYYSYSALSYFLLIKPLVVLPSFIALVALFPIALALFPLLPVFLRANRRFGKWQARVALENLA</sequence>
<dbReference type="GeneID" id="87811466"/>
<feature type="transmembrane region" description="Helical" evidence="2">
    <location>
        <begin position="208"/>
        <end position="225"/>
    </location>
</feature>
<dbReference type="EMBL" id="CP086719">
    <property type="protein sequence ID" value="WOO84787.1"/>
    <property type="molecule type" value="Genomic_DNA"/>
</dbReference>